<dbReference type="Pfam" id="PF00400">
    <property type="entry name" value="WD40"/>
    <property type="match status" value="7"/>
</dbReference>
<evidence type="ECO:0000313" key="12">
    <source>
        <dbReference type="Ensembl" id="ENSCJPP00005005011.1"/>
    </source>
</evidence>
<keyword evidence="5 10" id="KW-0175">Coiled coil</keyword>
<keyword evidence="2" id="KW-0963">Cytoplasm</keyword>
<feature type="coiled-coil region" evidence="10">
    <location>
        <begin position="462"/>
        <end position="496"/>
    </location>
</feature>
<feature type="repeat" description="WD" evidence="9">
    <location>
        <begin position="180"/>
        <end position="221"/>
    </location>
</feature>
<feature type="repeat" description="WD" evidence="9">
    <location>
        <begin position="138"/>
        <end position="179"/>
    </location>
</feature>
<dbReference type="InterPro" id="IPR020472">
    <property type="entry name" value="WD40_PAC1"/>
</dbReference>
<proteinExistence type="inferred from homology"/>
<dbReference type="InterPro" id="IPR036322">
    <property type="entry name" value="WD40_repeat_dom_sf"/>
</dbReference>
<feature type="repeat" description="WD" evidence="9">
    <location>
        <begin position="264"/>
        <end position="305"/>
    </location>
</feature>
<evidence type="ECO:0000256" key="10">
    <source>
        <dbReference type="SAM" id="Coils"/>
    </source>
</evidence>
<dbReference type="GeneTree" id="ENSGT00940000160413"/>
<dbReference type="PROSITE" id="PS50082">
    <property type="entry name" value="WD_REPEATS_2"/>
    <property type="match status" value="7"/>
</dbReference>
<evidence type="ECO:0000256" key="6">
    <source>
        <dbReference type="ARBA" id="ARBA00023212"/>
    </source>
</evidence>
<dbReference type="Proteomes" id="UP000694412">
    <property type="component" value="Chromosome 1"/>
</dbReference>
<dbReference type="PANTHER" id="PTHR44019:SF1">
    <property type="entry name" value="POC1 CENTRIOLAR PROTEIN HOMOLOG B"/>
    <property type="match status" value="1"/>
</dbReference>
<feature type="region of interest" description="Disordered" evidence="11">
    <location>
        <begin position="1"/>
        <end position="41"/>
    </location>
</feature>
<dbReference type="GeneID" id="107311329"/>
<dbReference type="Ensembl" id="ENSCJPT00005008238.1">
    <property type="protein sequence ID" value="ENSCJPP00005005011.1"/>
    <property type="gene ID" value="ENSCJPG00005004857.1"/>
</dbReference>
<keyword evidence="6" id="KW-0206">Cytoskeleton</keyword>
<evidence type="ECO:0000256" key="11">
    <source>
        <dbReference type="SAM" id="MobiDB-lite"/>
    </source>
</evidence>
<evidence type="ECO:0000256" key="7">
    <source>
        <dbReference type="ARBA" id="ARBA00037984"/>
    </source>
</evidence>
<feature type="repeat" description="WD" evidence="9">
    <location>
        <begin position="306"/>
        <end position="338"/>
    </location>
</feature>
<evidence type="ECO:0000256" key="1">
    <source>
        <dbReference type="ARBA" id="ARBA00004114"/>
    </source>
</evidence>
<evidence type="ECO:0000256" key="2">
    <source>
        <dbReference type="ARBA" id="ARBA00022490"/>
    </source>
</evidence>
<comment type="subcellular location">
    <subcellularLocation>
        <location evidence="1">Cytoplasm</location>
        <location evidence="1">Cytoskeleton</location>
        <location evidence="1">Microtubule organizing center</location>
        <location evidence="1">Centrosome</location>
        <location evidence="1">Centriole</location>
    </subcellularLocation>
</comment>
<dbReference type="SUPFAM" id="SSF50978">
    <property type="entry name" value="WD40 repeat-like"/>
    <property type="match status" value="1"/>
</dbReference>
<dbReference type="InterPro" id="IPR001680">
    <property type="entry name" value="WD40_rpt"/>
</dbReference>
<dbReference type="InterPro" id="IPR050505">
    <property type="entry name" value="WDR55/POC1"/>
</dbReference>
<dbReference type="PANTHER" id="PTHR44019">
    <property type="entry name" value="WD REPEAT-CONTAINING PROTEIN 55"/>
    <property type="match status" value="1"/>
</dbReference>
<dbReference type="GO" id="GO:0000902">
    <property type="term" value="P:cell morphogenesis"/>
    <property type="evidence" value="ECO:0007669"/>
    <property type="project" value="Ensembl"/>
</dbReference>
<dbReference type="PROSITE" id="PS50294">
    <property type="entry name" value="WD_REPEATS_REGION"/>
    <property type="match status" value="6"/>
</dbReference>
<sequence>MGEWQDARRATQRSSGLDRPRLERAGFEAPLGRPQQPAPPMASVLEDPVLIRPLRGHGAAVTGVAFSASAAELATSSLDRCLMIWKLKKQCRAYKFVGHTDAVTSVNFSPEGQLLASSSQDRTVRLWIPCIHGESSVLKGHTASVRSVSFSHDGHFLVSASNDKSVKIWSVQRRRLLFSLFQHTHWVRCAKFSPDGRLIASCSEDKSVKIWDTINKTCIDSLIDYEGFPNFADFNPSGTCIASAGSNHTVKLWDIRMNKLLQHYKVHRAEVNCVSFHPSGNYLITASTDGTLKILDLLEGRLIYTLHGHKGPVFSVAFSKGGEKFASGGADGQVLLWKTNFDSFDYKEVLKHHIRRIQTDDPPHLLDIYPRSPHLHDEKLQSVEVNPIFDVADTLTVDPPVVEISPSPSSGTSDDVSNEDLQYPSASVLATSSKRKSENESESAVHNVGKKIGISPSLGNALENIVEQLDVLTLTVSILEQRLTMTEDKLKECLENQQKNLPQERQEE</sequence>
<dbReference type="SMART" id="SM00320">
    <property type="entry name" value="WD40"/>
    <property type="match status" value="7"/>
</dbReference>
<evidence type="ECO:0000256" key="5">
    <source>
        <dbReference type="ARBA" id="ARBA00023054"/>
    </source>
</evidence>
<gene>
    <name evidence="12" type="primary">POC1B</name>
</gene>
<dbReference type="GO" id="GO:0005814">
    <property type="term" value="C:centriole"/>
    <property type="evidence" value="ECO:0007669"/>
    <property type="project" value="UniProtKB-SubCell"/>
</dbReference>
<evidence type="ECO:0000256" key="4">
    <source>
        <dbReference type="ARBA" id="ARBA00022737"/>
    </source>
</evidence>
<dbReference type="GO" id="GO:0007099">
    <property type="term" value="P:centriole replication"/>
    <property type="evidence" value="ECO:0007669"/>
    <property type="project" value="Ensembl"/>
</dbReference>
<dbReference type="GO" id="GO:0048872">
    <property type="term" value="P:homeostasis of number of cells"/>
    <property type="evidence" value="ECO:0007669"/>
    <property type="project" value="Ensembl"/>
</dbReference>
<feature type="repeat" description="WD" evidence="9">
    <location>
        <begin position="234"/>
        <end position="263"/>
    </location>
</feature>
<evidence type="ECO:0000256" key="8">
    <source>
        <dbReference type="ARBA" id="ARBA00039724"/>
    </source>
</evidence>
<dbReference type="PRINTS" id="PR00320">
    <property type="entry name" value="GPROTEINBRPT"/>
</dbReference>
<dbReference type="GO" id="GO:0008283">
    <property type="term" value="P:cell population proliferation"/>
    <property type="evidence" value="ECO:0007669"/>
    <property type="project" value="Ensembl"/>
</dbReference>
<keyword evidence="13" id="KW-1185">Reference proteome</keyword>
<dbReference type="PROSITE" id="PS00678">
    <property type="entry name" value="WD_REPEATS_1"/>
    <property type="match status" value="1"/>
</dbReference>
<accession>A0A8C2T147</accession>
<name>A0A8C2T147_COTJA</name>
<feature type="region of interest" description="Disordered" evidence="11">
    <location>
        <begin position="400"/>
        <end position="419"/>
    </location>
</feature>
<evidence type="ECO:0000313" key="13">
    <source>
        <dbReference type="Proteomes" id="UP000694412"/>
    </source>
</evidence>
<keyword evidence="3 9" id="KW-0853">WD repeat</keyword>
<dbReference type="AlphaFoldDB" id="A0A8C2T147"/>
<dbReference type="GO" id="GO:0120316">
    <property type="term" value="P:sperm flagellum assembly"/>
    <property type="evidence" value="ECO:0007669"/>
    <property type="project" value="Ensembl"/>
</dbReference>
<dbReference type="GO" id="GO:0001895">
    <property type="term" value="P:retina homeostasis"/>
    <property type="evidence" value="ECO:0007669"/>
    <property type="project" value="Ensembl"/>
</dbReference>
<feature type="repeat" description="WD" evidence="9">
    <location>
        <begin position="54"/>
        <end position="88"/>
    </location>
</feature>
<dbReference type="RefSeq" id="XP_015713276.1">
    <property type="nucleotide sequence ID" value="XM_015857790.1"/>
</dbReference>
<dbReference type="GO" id="GO:0007338">
    <property type="term" value="P:single fertilization"/>
    <property type="evidence" value="ECO:0007669"/>
    <property type="project" value="Ensembl"/>
</dbReference>
<comment type="similarity">
    <text evidence="7">Belongs to the WD repeat POC1 family.</text>
</comment>
<dbReference type="GO" id="GO:0000922">
    <property type="term" value="C:spindle pole"/>
    <property type="evidence" value="ECO:0007669"/>
    <property type="project" value="Ensembl"/>
</dbReference>
<dbReference type="GO" id="GO:0001675">
    <property type="term" value="P:acrosome assembly"/>
    <property type="evidence" value="ECO:0007669"/>
    <property type="project" value="Ensembl"/>
</dbReference>
<dbReference type="InterPro" id="IPR015943">
    <property type="entry name" value="WD40/YVTN_repeat-like_dom_sf"/>
</dbReference>
<organism evidence="12 13">
    <name type="scientific">Coturnix japonica</name>
    <name type="common">Japanese quail</name>
    <name type="synonym">Coturnix coturnix japonica</name>
    <dbReference type="NCBI Taxonomy" id="93934"/>
    <lineage>
        <taxon>Eukaryota</taxon>
        <taxon>Metazoa</taxon>
        <taxon>Chordata</taxon>
        <taxon>Craniata</taxon>
        <taxon>Vertebrata</taxon>
        <taxon>Euteleostomi</taxon>
        <taxon>Archelosauria</taxon>
        <taxon>Archosauria</taxon>
        <taxon>Dinosauria</taxon>
        <taxon>Saurischia</taxon>
        <taxon>Theropoda</taxon>
        <taxon>Coelurosauria</taxon>
        <taxon>Aves</taxon>
        <taxon>Neognathae</taxon>
        <taxon>Galloanserae</taxon>
        <taxon>Galliformes</taxon>
        <taxon>Phasianidae</taxon>
        <taxon>Perdicinae</taxon>
        <taxon>Coturnix</taxon>
    </lineage>
</organism>
<protein>
    <recommendedName>
        <fullName evidence="8">POC1 centriolar protein homolog B</fullName>
    </recommendedName>
</protein>
<reference evidence="12" key="3">
    <citation type="submission" date="2025-09" db="UniProtKB">
        <authorList>
            <consortium name="Ensembl"/>
        </authorList>
    </citation>
    <scope>IDENTIFICATION</scope>
</reference>
<evidence type="ECO:0000256" key="3">
    <source>
        <dbReference type="ARBA" id="ARBA00022574"/>
    </source>
</evidence>
<dbReference type="GO" id="GO:0005813">
    <property type="term" value="C:centrosome"/>
    <property type="evidence" value="ECO:0007669"/>
    <property type="project" value="Ensembl"/>
</dbReference>
<dbReference type="Gene3D" id="2.130.10.10">
    <property type="entry name" value="YVTN repeat-like/Quinoprotein amine dehydrogenase"/>
    <property type="match status" value="3"/>
</dbReference>
<dbReference type="OrthoDB" id="10264588at2759"/>
<dbReference type="CTD" id="282809"/>
<reference evidence="12" key="1">
    <citation type="submission" date="2015-11" db="EMBL/GenBank/DDBJ databases">
        <authorList>
            <consortium name="International Coturnix japonica Genome Analysis Consortium"/>
            <person name="Warren W."/>
            <person name="Burt D.W."/>
            <person name="Antin P.B."/>
            <person name="Lanford R."/>
            <person name="Gros J."/>
            <person name="Wilson R.K."/>
        </authorList>
    </citation>
    <scope>NUCLEOTIDE SEQUENCE [LARGE SCALE GENOMIC DNA]</scope>
</reference>
<dbReference type="GO" id="GO:1903724">
    <property type="term" value="P:positive regulation of centriole elongation"/>
    <property type="evidence" value="ECO:0007669"/>
    <property type="project" value="Ensembl"/>
</dbReference>
<dbReference type="CDD" id="cd00200">
    <property type="entry name" value="WD40"/>
    <property type="match status" value="1"/>
</dbReference>
<dbReference type="KEGG" id="cjo:107311329"/>
<feature type="compositionally biased region" description="Low complexity" evidence="11">
    <location>
        <begin position="400"/>
        <end position="410"/>
    </location>
</feature>
<reference evidence="12" key="2">
    <citation type="submission" date="2025-08" db="UniProtKB">
        <authorList>
            <consortium name="Ensembl"/>
        </authorList>
    </citation>
    <scope>IDENTIFICATION</scope>
</reference>
<feature type="repeat" description="WD" evidence="9">
    <location>
        <begin position="96"/>
        <end position="127"/>
    </location>
</feature>
<dbReference type="GO" id="GO:0036064">
    <property type="term" value="C:ciliary basal body"/>
    <property type="evidence" value="ECO:0007669"/>
    <property type="project" value="Ensembl"/>
</dbReference>
<dbReference type="InterPro" id="IPR019775">
    <property type="entry name" value="WD40_repeat_CS"/>
</dbReference>
<feature type="compositionally biased region" description="Basic and acidic residues" evidence="11">
    <location>
        <begin position="16"/>
        <end position="26"/>
    </location>
</feature>
<keyword evidence="4" id="KW-0677">Repeat</keyword>
<evidence type="ECO:0000256" key="9">
    <source>
        <dbReference type="PROSITE-ProRule" id="PRU00221"/>
    </source>
</evidence>